<keyword evidence="8" id="KW-1003">Cell membrane</keyword>
<keyword evidence="2 8" id="KW-0813">Transport</keyword>
<dbReference type="KEGG" id="dba:Dbac_1957"/>
<dbReference type="OrthoDB" id="9782945at2"/>
<evidence type="ECO:0000256" key="3">
    <source>
        <dbReference type="ARBA" id="ARBA00022692"/>
    </source>
</evidence>
<sequence>MASMMKEFTKGLWNELPPFRLVLGLCPVLAVTTTANNGLGMGAAVIFVLSLSNVIISLVRNIIPKKVRIVCFIAIAASLVVTVEMLMQAFAYPLYQQLGIFVPLIVVNCIILGRAEAFAAKNPPLLALADGLGMGIGFTLSLTFLGSLREIFGSGTWFGMSLFGPDFHPFTFMVQAPGAFVCLGLILAGMNFLNVWQAKRKGVELDPNFDAGCAGCAACKGLEKIVNQKKLERLEAAKG</sequence>
<dbReference type="STRING" id="525897.Dbac_1957"/>
<comment type="similarity">
    <text evidence="8">Belongs to the NqrDE/RnfAE family.</text>
</comment>
<dbReference type="RefSeq" id="WP_015774136.1">
    <property type="nucleotide sequence ID" value="NC_013173.1"/>
</dbReference>
<dbReference type="PIRSF" id="PIRSF006102">
    <property type="entry name" value="NQR_DE"/>
    <property type="match status" value="1"/>
</dbReference>
<keyword evidence="8" id="KW-0997">Cell inner membrane</keyword>
<evidence type="ECO:0000256" key="1">
    <source>
        <dbReference type="ARBA" id="ARBA00004127"/>
    </source>
</evidence>
<dbReference type="NCBIfam" id="TIGR01948">
    <property type="entry name" value="rnfE"/>
    <property type="match status" value="1"/>
</dbReference>
<name>C7LXH4_DESBD</name>
<dbReference type="InterPro" id="IPR003667">
    <property type="entry name" value="NqrDE/RnfAE"/>
</dbReference>
<dbReference type="eggNOG" id="COG4660">
    <property type="taxonomic scope" value="Bacteria"/>
</dbReference>
<feature type="transmembrane region" description="Helical" evidence="8">
    <location>
        <begin position="167"/>
        <end position="193"/>
    </location>
</feature>
<organism evidence="9 10">
    <name type="scientific">Desulfomicrobium baculatum (strain DSM 4028 / VKM B-1378 / X)</name>
    <name type="common">Desulfovibrio baculatus</name>
    <dbReference type="NCBI Taxonomy" id="525897"/>
    <lineage>
        <taxon>Bacteria</taxon>
        <taxon>Pseudomonadati</taxon>
        <taxon>Thermodesulfobacteriota</taxon>
        <taxon>Desulfovibrionia</taxon>
        <taxon>Desulfovibrionales</taxon>
        <taxon>Desulfomicrobiaceae</taxon>
        <taxon>Desulfomicrobium</taxon>
    </lineage>
</organism>
<feature type="transmembrane region" description="Helical" evidence="8">
    <location>
        <begin position="94"/>
        <end position="113"/>
    </location>
</feature>
<dbReference type="PANTHER" id="PTHR30586">
    <property type="entry name" value="ELECTRON TRANSPORT COMPLEX PROTEIN RNFE"/>
    <property type="match status" value="1"/>
</dbReference>
<dbReference type="EMBL" id="CP001629">
    <property type="protein sequence ID" value="ACU90045.1"/>
    <property type="molecule type" value="Genomic_DNA"/>
</dbReference>
<comment type="subunit">
    <text evidence="8">The complex is composed of six subunits: RnfA, RnfB, RnfC, RnfD, RnfE and RnfG.</text>
</comment>
<dbReference type="NCBIfam" id="NF009070">
    <property type="entry name" value="PRK12405.1"/>
    <property type="match status" value="1"/>
</dbReference>
<dbReference type="EC" id="7.-.-.-" evidence="8"/>
<feature type="transmembrane region" description="Helical" evidence="8">
    <location>
        <begin position="69"/>
        <end position="88"/>
    </location>
</feature>
<dbReference type="GO" id="GO:0005886">
    <property type="term" value="C:plasma membrane"/>
    <property type="evidence" value="ECO:0007669"/>
    <property type="project" value="UniProtKB-SubCell"/>
</dbReference>
<protein>
    <recommendedName>
        <fullName evidence="8">Ion-translocating oxidoreductase complex subunit E</fullName>
        <ecNumber evidence="8">7.-.-.-</ecNumber>
    </recommendedName>
    <alternativeName>
        <fullName evidence="8">Rnf electron transport complex subunit E</fullName>
    </alternativeName>
</protein>
<dbReference type="GO" id="GO:0022900">
    <property type="term" value="P:electron transport chain"/>
    <property type="evidence" value="ECO:0007669"/>
    <property type="project" value="UniProtKB-UniRule"/>
</dbReference>
<keyword evidence="5 8" id="KW-0249">Electron transport</keyword>
<feature type="transmembrane region" description="Helical" evidence="8">
    <location>
        <begin position="40"/>
        <end position="62"/>
    </location>
</feature>
<dbReference type="HAMAP" id="MF_00478">
    <property type="entry name" value="RsxE_RnfE"/>
    <property type="match status" value="1"/>
</dbReference>
<comment type="function">
    <text evidence="8">Part of a membrane-bound complex that couples electron transfer with translocation of ions across the membrane.</text>
</comment>
<evidence type="ECO:0000256" key="8">
    <source>
        <dbReference type="HAMAP-Rule" id="MF_00478"/>
    </source>
</evidence>
<dbReference type="AlphaFoldDB" id="C7LXH4"/>
<evidence type="ECO:0000256" key="2">
    <source>
        <dbReference type="ARBA" id="ARBA00022448"/>
    </source>
</evidence>
<accession>C7LXH4</accession>
<evidence type="ECO:0000256" key="4">
    <source>
        <dbReference type="ARBA" id="ARBA00022967"/>
    </source>
</evidence>
<feature type="transmembrane region" description="Helical" evidence="8">
    <location>
        <begin position="125"/>
        <end position="147"/>
    </location>
</feature>
<proteinExistence type="inferred from homology"/>
<reference evidence="9 10" key="1">
    <citation type="journal article" date="2009" name="Stand. Genomic Sci.">
        <title>Complete genome sequence of Desulfomicrobium baculatum type strain (X).</title>
        <authorList>
            <person name="Copeland A."/>
            <person name="Spring S."/>
            <person name="Goker M."/>
            <person name="Schneider S."/>
            <person name="Lapidus A."/>
            <person name="Del Rio T.G."/>
            <person name="Tice H."/>
            <person name="Cheng J.F."/>
            <person name="Chen F."/>
            <person name="Nolan M."/>
            <person name="Bruce D."/>
            <person name="Goodwin L."/>
            <person name="Pitluck S."/>
            <person name="Ivanova N."/>
            <person name="Mavrommatis K."/>
            <person name="Ovchinnikova G."/>
            <person name="Pati A."/>
            <person name="Chen A."/>
            <person name="Palaniappan K."/>
            <person name="Land M."/>
            <person name="Hauser L."/>
            <person name="Chang Y.J."/>
            <person name="Jeffries C.C."/>
            <person name="Meincke L."/>
            <person name="Sims D."/>
            <person name="Brettin T."/>
            <person name="Detter J.C."/>
            <person name="Han C."/>
            <person name="Chain P."/>
            <person name="Bristow J."/>
            <person name="Eisen J.A."/>
            <person name="Markowitz V."/>
            <person name="Hugenholtz P."/>
            <person name="Kyrpides N.C."/>
            <person name="Klenk H.P."/>
            <person name="Lucas S."/>
        </authorList>
    </citation>
    <scope>NUCLEOTIDE SEQUENCE [LARGE SCALE GENOMIC DNA]</scope>
    <source>
        <strain evidence="10">DSM 4028 / VKM B-1378 / X</strain>
    </source>
</reference>
<dbReference type="InterPro" id="IPR010968">
    <property type="entry name" value="RnfE"/>
</dbReference>
<dbReference type="PANTHER" id="PTHR30586:SF0">
    <property type="entry name" value="ION-TRANSLOCATING OXIDOREDUCTASE COMPLEX SUBUNIT E"/>
    <property type="match status" value="1"/>
</dbReference>
<evidence type="ECO:0000313" key="10">
    <source>
        <dbReference type="Proteomes" id="UP000002216"/>
    </source>
</evidence>
<gene>
    <name evidence="8" type="primary">rnfE</name>
    <name evidence="9" type="ordered locus">Dbac_1957</name>
</gene>
<comment type="subcellular location">
    <subcellularLocation>
        <location evidence="8">Cell inner membrane</location>
        <topology evidence="8">Multi-pass membrane protein</topology>
    </subcellularLocation>
    <subcellularLocation>
        <location evidence="1">Endomembrane system</location>
        <topology evidence="1">Multi-pass membrane protein</topology>
    </subcellularLocation>
</comment>
<evidence type="ECO:0000256" key="7">
    <source>
        <dbReference type="ARBA" id="ARBA00023136"/>
    </source>
</evidence>
<keyword evidence="3 8" id="KW-0812">Transmembrane</keyword>
<keyword evidence="4 8" id="KW-1278">Translocase</keyword>
<keyword evidence="7 8" id="KW-0472">Membrane</keyword>
<dbReference type="Proteomes" id="UP000002216">
    <property type="component" value="Chromosome"/>
</dbReference>
<keyword evidence="6 8" id="KW-1133">Transmembrane helix</keyword>
<evidence type="ECO:0000256" key="6">
    <source>
        <dbReference type="ARBA" id="ARBA00022989"/>
    </source>
</evidence>
<evidence type="ECO:0000313" key="9">
    <source>
        <dbReference type="EMBL" id="ACU90045.1"/>
    </source>
</evidence>
<dbReference type="Pfam" id="PF02508">
    <property type="entry name" value="Rnf-Nqr"/>
    <property type="match status" value="1"/>
</dbReference>
<evidence type="ECO:0000256" key="5">
    <source>
        <dbReference type="ARBA" id="ARBA00022982"/>
    </source>
</evidence>
<dbReference type="GO" id="GO:0012505">
    <property type="term" value="C:endomembrane system"/>
    <property type="evidence" value="ECO:0007669"/>
    <property type="project" value="UniProtKB-SubCell"/>
</dbReference>
<keyword evidence="10" id="KW-1185">Reference proteome</keyword>
<dbReference type="HOGENOM" id="CLU_046659_1_1_7"/>